<protein>
    <recommendedName>
        <fullName evidence="2">UBC core domain-containing protein</fullName>
    </recommendedName>
</protein>
<dbReference type="PROSITE" id="PS50127">
    <property type="entry name" value="UBC_2"/>
    <property type="match status" value="1"/>
</dbReference>
<dbReference type="AlphaFoldDB" id="A0A6U9EHH6"/>
<evidence type="ECO:0000313" key="3">
    <source>
        <dbReference type="EMBL" id="CAE0587287.1"/>
    </source>
</evidence>
<dbReference type="InterPro" id="IPR000608">
    <property type="entry name" value="UBC"/>
</dbReference>
<organism evidence="3">
    <name type="scientific">Emiliania huxleyi</name>
    <name type="common">Coccolithophore</name>
    <name type="synonym">Pontosphaera huxleyi</name>
    <dbReference type="NCBI Taxonomy" id="2903"/>
    <lineage>
        <taxon>Eukaryota</taxon>
        <taxon>Haptista</taxon>
        <taxon>Haptophyta</taxon>
        <taxon>Prymnesiophyceae</taxon>
        <taxon>Isochrysidales</taxon>
        <taxon>Noelaerhabdaceae</taxon>
        <taxon>Emiliania</taxon>
    </lineage>
</organism>
<name>A0A6U9EHH6_EMIHU</name>
<evidence type="ECO:0000259" key="2">
    <source>
        <dbReference type="PROSITE" id="PS50127"/>
    </source>
</evidence>
<proteinExistence type="predicted"/>
<evidence type="ECO:0000256" key="1">
    <source>
        <dbReference type="SAM" id="MobiDB-lite"/>
    </source>
</evidence>
<dbReference type="SUPFAM" id="SSF54495">
    <property type="entry name" value="UBC-like"/>
    <property type="match status" value="1"/>
</dbReference>
<dbReference type="Gene3D" id="3.10.110.10">
    <property type="entry name" value="Ubiquitin Conjugating Enzyme"/>
    <property type="match status" value="1"/>
</dbReference>
<accession>A0A6U9EHH6</accession>
<reference evidence="3" key="1">
    <citation type="submission" date="2021-01" db="EMBL/GenBank/DDBJ databases">
        <authorList>
            <person name="Corre E."/>
            <person name="Pelletier E."/>
            <person name="Niang G."/>
            <person name="Scheremetjew M."/>
            <person name="Finn R."/>
            <person name="Kale V."/>
            <person name="Holt S."/>
            <person name="Cochrane G."/>
            <person name="Meng A."/>
            <person name="Brown T."/>
            <person name="Cohen L."/>
        </authorList>
    </citation>
    <scope>NUCLEOTIDE SEQUENCE</scope>
    <source>
        <strain evidence="3">379</strain>
    </source>
</reference>
<sequence length="162" mass="17607">MSASGAFPAAAGTSSSKAGAPAPAASGQSVNKRCVRARPLHTREHRSPDRRKRGRAEEKRGRARCGLCGRRKPFWRGEARPRRPAPRMTELPWRVPLRRLQSELMSLMMGGDAGISAFPDGDNIFQWTGTITGGAGTVRRCEASRSAAALLRAHATLLHRAR</sequence>
<feature type="compositionally biased region" description="Low complexity" evidence="1">
    <location>
        <begin position="8"/>
        <end position="27"/>
    </location>
</feature>
<feature type="domain" description="UBC core" evidence="2">
    <location>
        <begin position="95"/>
        <end position="162"/>
    </location>
</feature>
<feature type="region of interest" description="Disordered" evidence="1">
    <location>
        <begin position="1"/>
        <end position="63"/>
    </location>
</feature>
<dbReference type="EMBL" id="HBIR01051529">
    <property type="protein sequence ID" value="CAE0587287.1"/>
    <property type="molecule type" value="Transcribed_RNA"/>
</dbReference>
<gene>
    <name evidence="3" type="ORF">EHUX00137_LOCUS40208</name>
</gene>
<dbReference type="InterPro" id="IPR016135">
    <property type="entry name" value="UBQ-conjugating_enzyme/RWD"/>
</dbReference>